<evidence type="ECO:0000256" key="1">
    <source>
        <dbReference type="SAM" id="MobiDB-lite"/>
    </source>
</evidence>
<feature type="region of interest" description="Disordered" evidence="1">
    <location>
        <begin position="1"/>
        <end position="52"/>
    </location>
</feature>
<dbReference type="OrthoDB" id="2526979at2759"/>
<evidence type="ECO:0000313" key="3">
    <source>
        <dbReference type="Proteomes" id="UP000305067"/>
    </source>
</evidence>
<keyword evidence="3" id="KW-1185">Reference proteome</keyword>
<feature type="compositionally biased region" description="Low complexity" evidence="1">
    <location>
        <begin position="80"/>
        <end position="97"/>
    </location>
</feature>
<feature type="region of interest" description="Disordered" evidence="1">
    <location>
        <begin position="80"/>
        <end position="116"/>
    </location>
</feature>
<reference evidence="2 3" key="1">
    <citation type="journal article" date="2019" name="Nat. Ecol. Evol.">
        <title>Megaphylogeny resolves global patterns of mushroom evolution.</title>
        <authorList>
            <person name="Varga T."/>
            <person name="Krizsan K."/>
            <person name="Foldi C."/>
            <person name="Dima B."/>
            <person name="Sanchez-Garcia M."/>
            <person name="Sanchez-Ramirez S."/>
            <person name="Szollosi G.J."/>
            <person name="Szarkandi J.G."/>
            <person name="Papp V."/>
            <person name="Albert L."/>
            <person name="Andreopoulos W."/>
            <person name="Angelini C."/>
            <person name="Antonin V."/>
            <person name="Barry K.W."/>
            <person name="Bougher N.L."/>
            <person name="Buchanan P."/>
            <person name="Buyck B."/>
            <person name="Bense V."/>
            <person name="Catcheside P."/>
            <person name="Chovatia M."/>
            <person name="Cooper J."/>
            <person name="Damon W."/>
            <person name="Desjardin D."/>
            <person name="Finy P."/>
            <person name="Geml J."/>
            <person name="Haridas S."/>
            <person name="Hughes K."/>
            <person name="Justo A."/>
            <person name="Karasinski D."/>
            <person name="Kautmanova I."/>
            <person name="Kiss B."/>
            <person name="Kocsube S."/>
            <person name="Kotiranta H."/>
            <person name="LaButti K.M."/>
            <person name="Lechner B.E."/>
            <person name="Liimatainen K."/>
            <person name="Lipzen A."/>
            <person name="Lukacs Z."/>
            <person name="Mihaltcheva S."/>
            <person name="Morgado L.N."/>
            <person name="Niskanen T."/>
            <person name="Noordeloos M.E."/>
            <person name="Ohm R.A."/>
            <person name="Ortiz-Santana B."/>
            <person name="Ovrebo C."/>
            <person name="Racz N."/>
            <person name="Riley R."/>
            <person name="Savchenko A."/>
            <person name="Shiryaev A."/>
            <person name="Soop K."/>
            <person name="Spirin V."/>
            <person name="Szebenyi C."/>
            <person name="Tomsovsky M."/>
            <person name="Tulloss R.E."/>
            <person name="Uehling J."/>
            <person name="Grigoriev I.V."/>
            <person name="Vagvolgyi C."/>
            <person name="Papp T."/>
            <person name="Martin F.M."/>
            <person name="Miettinen O."/>
            <person name="Hibbett D.S."/>
            <person name="Nagy L.G."/>
        </authorList>
    </citation>
    <scope>NUCLEOTIDE SEQUENCE [LARGE SCALE GENOMIC DNA]</scope>
    <source>
        <strain evidence="2 3">CBS 309.79</strain>
    </source>
</reference>
<sequence>MCIHLKQTKPPLKLDPAYRRSRKGSTASSIASTSSLRLHSDSRQPTTSRIHQNKAYGSFTLTRDAATSLSGLCTDTGFNSSSPWTSSPWSASPLSSPKLQHRTRLSNDSDADSALDSPIDTVDVLLPSITRTSSLESSGPSPSISGGLSAPPFLRCDRKIQSAPGPNLQARPVPKSPDGWQMNPILAGLERRSKLCTTGMACATCKKRGMDYSRCPRCAEAWCSRECRLKGGKRHECAVRKA</sequence>
<evidence type="ECO:0000313" key="2">
    <source>
        <dbReference type="EMBL" id="TFK99962.1"/>
    </source>
</evidence>
<organism evidence="2 3">
    <name type="scientific">Pterulicium gracile</name>
    <dbReference type="NCBI Taxonomy" id="1884261"/>
    <lineage>
        <taxon>Eukaryota</taxon>
        <taxon>Fungi</taxon>
        <taxon>Dikarya</taxon>
        <taxon>Basidiomycota</taxon>
        <taxon>Agaricomycotina</taxon>
        <taxon>Agaricomycetes</taxon>
        <taxon>Agaricomycetidae</taxon>
        <taxon>Agaricales</taxon>
        <taxon>Pleurotineae</taxon>
        <taxon>Pterulaceae</taxon>
        <taxon>Pterulicium</taxon>
    </lineage>
</organism>
<accession>A0A5C3QD47</accession>
<dbReference type="Proteomes" id="UP000305067">
    <property type="component" value="Unassembled WGS sequence"/>
</dbReference>
<dbReference type="EMBL" id="ML178831">
    <property type="protein sequence ID" value="TFK99962.1"/>
    <property type="molecule type" value="Genomic_DNA"/>
</dbReference>
<dbReference type="AlphaFoldDB" id="A0A5C3QD47"/>
<protein>
    <submittedName>
        <fullName evidence="2">Uncharacterized protein</fullName>
    </submittedName>
</protein>
<proteinExistence type="predicted"/>
<feature type="compositionally biased region" description="Low complexity" evidence="1">
    <location>
        <begin position="25"/>
        <end position="35"/>
    </location>
</feature>
<gene>
    <name evidence="2" type="ORF">BDV98DRAFT_129440</name>
</gene>
<feature type="compositionally biased region" description="Low complexity" evidence="1">
    <location>
        <begin position="106"/>
        <end position="116"/>
    </location>
</feature>
<dbReference type="STRING" id="1884261.A0A5C3QD47"/>
<name>A0A5C3QD47_9AGAR</name>